<evidence type="ECO:0000313" key="3">
    <source>
        <dbReference type="Proteomes" id="UP000827549"/>
    </source>
</evidence>
<evidence type="ECO:0000259" key="1">
    <source>
        <dbReference type="PROSITE" id="PS51186"/>
    </source>
</evidence>
<name>A0AAF0YD67_9TREE</name>
<dbReference type="RefSeq" id="XP_062630561.1">
    <property type="nucleotide sequence ID" value="XM_062774576.1"/>
</dbReference>
<gene>
    <name evidence="2" type="ORF">LOC62_06G008051</name>
</gene>
<dbReference type="InterPro" id="IPR000182">
    <property type="entry name" value="GNAT_dom"/>
</dbReference>
<proteinExistence type="predicted"/>
<dbReference type="GeneID" id="87811221"/>
<protein>
    <recommendedName>
        <fullName evidence="1">N-acetyltransferase domain-containing protein</fullName>
    </recommendedName>
</protein>
<dbReference type="EMBL" id="CP086719">
    <property type="protein sequence ID" value="WOO84535.1"/>
    <property type="molecule type" value="Genomic_DNA"/>
</dbReference>
<evidence type="ECO:0000313" key="2">
    <source>
        <dbReference type="EMBL" id="WOO84535.1"/>
    </source>
</evidence>
<dbReference type="PANTHER" id="PTHR43792:SF16">
    <property type="entry name" value="N-ACETYLTRANSFERASE DOMAIN-CONTAINING PROTEIN"/>
    <property type="match status" value="1"/>
</dbReference>
<sequence>MSSQASAVHWDEATGEPYLAVPSHPGIRITPLRDSPDEVDSLVRVNSAPSVGRWFFSRPFPYSPADGRKQLDAALLAQAPAIASLRSGAADESALAALTVVRDTQSGRYIGDVGVYPAAPESDLAPWGLLYTLDPQYHGQGLGTAVVGAYLAWLETLGVGRVEAVIQTTNVPSSRLVKRLGFSLHEVKGAKWPESKGGDVREVGVWLRDVGPRGTEGKEGTTA</sequence>
<dbReference type="Pfam" id="PF13302">
    <property type="entry name" value="Acetyltransf_3"/>
    <property type="match status" value="1"/>
</dbReference>
<dbReference type="Gene3D" id="3.40.630.30">
    <property type="match status" value="1"/>
</dbReference>
<dbReference type="InterPro" id="IPR016181">
    <property type="entry name" value="Acyl_CoA_acyltransferase"/>
</dbReference>
<accession>A0AAF0YD67</accession>
<dbReference type="InterPro" id="IPR051531">
    <property type="entry name" value="N-acetyltransferase"/>
</dbReference>
<reference evidence="2" key="1">
    <citation type="submission" date="2023-10" db="EMBL/GenBank/DDBJ databases">
        <authorList>
            <person name="Noh H."/>
        </authorList>
    </citation>
    <scope>NUCLEOTIDE SEQUENCE</scope>
    <source>
        <strain evidence="2">DUCC4014</strain>
    </source>
</reference>
<dbReference type="AlphaFoldDB" id="A0AAF0YD67"/>
<organism evidence="2 3">
    <name type="scientific">Vanrija pseudolonga</name>
    <dbReference type="NCBI Taxonomy" id="143232"/>
    <lineage>
        <taxon>Eukaryota</taxon>
        <taxon>Fungi</taxon>
        <taxon>Dikarya</taxon>
        <taxon>Basidiomycota</taxon>
        <taxon>Agaricomycotina</taxon>
        <taxon>Tremellomycetes</taxon>
        <taxon>Trichosporonales</taxon>
        <taxon>Trichosporonaceae</taxon>
        <taxon>Vanrija</taxon>
    </lineage>
</organism>
<dbReference type="SUPFAM" id="SSF55729">
    <property type="entry name" value="Acyl-CoA N-acyltransferases (Nat)"/>
    <property type="match status" value="1"/>
</dbReference>
<dbReference type="GO" id="GO:0016747">
    <property type="term" value="F:acyltransferase activity, transferring groups other than amino-acyl groups"/>
    <property type="evidence" value="ECO:0007669"/>
    <property type="project" value="InterPro"/>
</dbReference>
<feature type="domain" description="N-acetyltransferase" evidence="1">
    <location>
        <begin position="55"/>
        <end position="212"/>
    </location>
</feature>
<dbReference type="CDD" id="cd04301">
    <property type="entry name" value="NAT_SF"/>
    <property type="match status" value="1"/>
</dbReference>
<dbReference type="PROSITE" id="PS51186">
    <property type="entry name" value="GNAT"/>
    <property type="match status" value="1"/>
</dbReference>
<keyword evidence="3" id="KW-1185">Reference proteome</keyword>
<dbReference type="Proteomes" id="UP000827549">
    <property type="component" value="Chromosome 6"/>
</dbReference>
<dbReference type="PANTHER" id="PTHR43792">
    <property type="entry name" value="GNAT FAMILY, PUTATIVE (AFU_ORTHOLOGUE AFUA_3G00765)-RELATED-RELATED"/>
    <property type="match status" value="1"/>
</dbReference>